<dbReference type="GO" id="GO:0032993">
    <property type="term" value="C:protein-DNA complex"/>
    <property type="evidence" value="ECO:0007669"/>
    <property type="project" value="TreeGrafter"/>
</dbReference>
<dbReference type="RefSeq" id="WP_281085427.1">
    <property type="nucleotide sequence ID" value="NZ_DUJU01000132.1"/>
</dbReference>
<evidence type="ECO:0000256" key="2">
    <source>
        <dbReference type="ARBA" id="ARBA00022763"/>
    </source>
</evidence>
<dbReference type="FunFam" id="1.10.340.30:FF:000004">
    <property type="entry name" value="DNA-3-methyladenine glycosylase II"/>
    <property type="match status" value="1"/>
</dbReference>
<keyword evidence="3" id="KW-0234">DNA repair</keyword>
<accession>A0A832SK93</accession>
<dbReference type="SUPFAM" id="SSF48150">
    <property type="entry name" value="DNA-glycosylase"/>
    <property type="match status" value="1"/>
</dbReference>
<dbReference type="Proteomes" id="UP000600774">
    <property type="component" value="Unassembled WGS sequence"/>
</dbReference>
<dbReference type="Pfam" id="PF00730">
    <property type="entry name" value="HhH-GPD"/>
    <property type="match status" value="1"/>
</dbReference>
<dbReference type="InterPro" id="IPR051912">
    <property type="entry name" value="Alkylbase_DNA_Glycosylase/TA"/>
</dbReference>
<dbReference type="GO" id="GO:0008725">
    <property type="term" value="F:DNA-3-methyladenine glycosylase activity"/>
    <property type="evidence" value="ECO:0007669"/>
    <property type="project" value="TreeGrafter"/>
</dbReference>
<evidence type="ECO:0000313" key="5">
    <source>
        <dbReference type="EMBL" id="HIH94612.1"/>
    </source>
</evidence>
<name>A0A832SK93_9EURY</name>
<evidence type="ECO:0000259" key="4">
    <source>
        <dbReference type="SMART" id="SM00478"/>
    </source>
</evidence>
<dbReference type="SMART" id="SM00478">
    <property type="entry name" value="ENDO3c"/>
    <property type="match status" value="1"/>
</dbReference>
<dbReference type="PANTHER" id="PTHR43003">
    <property type="entry name" value="DNA-3-METHYLADENINE GLYCOSYLASE"/>
    <property type="match status" value="1"/>
</dbReference>
<dbReference type="AlphaFoldDB" id="A0A832SK93"/>
<comment type="caution">
    <text evidence="5">The sequence shown here is derived from an EMBL/GenBank/DDBJ whole genome shotgun (WGS) entry which is preliminary data.</text>
</comment>
<evidence type="ECO:0000256" key="1">
    <source>
        <dbReference type="ARBA" id="ARBA00010817"/>
    </source>
</evidence>
<proteinExistence type="inferred from homology"/>
<dbReference type="InterPro" id="IPR003265">
    <property type="entry name" value="HhH-GPD_domain"/>
</dbReference>
<feature type="domain" description="HhH-GPD" evidence="4">
    <location>
        <begin position="25"/>
        <end position="182"/>
    </location>
</feature>
<dbReference type="InterPro" id="IPR011257">
    <property type="entry name" value="DNA_glycosylase"/>
</dbReference>
<gene>
    <name evidence="5" type="ORF">HA338_11490</name>
</gene>
<keyword evidence="2" id="KW-0227">DNA damage</keyword>
<evidence type="ECO:0000313" key="6">
    <source>
        <dbReference type="Proteomes" id="UP000600774"/>
    </source>
</evidence>
<dbReference type="GO" id="GO:0006307">
    <property type="term" value="P:DNA alkylation repair"/>
    <property type="evidence" value="ECO:0007669"/>
    <property type="project" value="TreeGrafter"/>
</dbReference>
<dbReference type="Gene3D" id="1.10.340.30">
    <property type="entry name" value="Hypothetical protein, domain 2"/>
    <property type="match status" value="1"/>
</dbReference>
<dbReference type="EMBL" id="DUJU01000132">
    <property type="protein sequence ID" value="HIH94612.1"/>
    <property type="molecule type" value="Genomic_DNA"/>
</dbReference>
<reference evidence="5" key="1">
    <citation type="journal article" date="2020" name="bioRxiv">
        <title>A rank-normalized archaeal taxonomy based on genome phylogeny resolves widespread incomplete and uneven classifications.</title>
        <authorList>
            <person name="Rinke C."/>
            <person name="Chuvochina M."/>
            <person name="Mussig A.J."/>
            <person name="Chaumeil P.-A."/>
            <person name="Waite D.W."/>
            <person name="Whitman W.B."/>
            <person name="Parks D.H."/>
            <person name="Hugenholtz P."/>
        </authorList>
    </citation>
    <scope>NUCLEOTIDE SEQUENCE</scope>
    <source>
        <strain evidence="5">UBA8876</strain>
    </source>
</reference>
<dbReference type="GO" id="GO:0006285">
    <property type="term" value="P:base-excision repair, AP site formation"/>
    <property type="evidence" value="ECO:0007669"/>
    <property type="project" value="TreeGrafter"/>
</dbReference>
<dbReference type="GO" id="GO:0043916">
    <property type="term" value="F:DNA-7-methylguanine glycosylase activity"/>
    <property type="evidence" value="ECO:0007669"/>
    <property type="project" value="TreeGrafter"/>
</dbReference>
<dbReference type="PANTHER" id="PTHR43003:SF5">
    <property type="entry name" value="DNA-3-METHYLADENINE GLYCOSYLASE"/>
    <property type="match status" value="1"/>
</dbReference>
<comment type="similarity">
    <text evidence="1">Belongs to the alkylbase DNA glycosidase AlkA family.</text>
</comment>
<sequence>MLEELYGLHQVKFLTPFEAAAWAVLSQRISMKVAHKIKNKLTEAIGNSIQIEGIVYRTFPSARQVKNLGVENLASIIKNERKSEYLIAVADAFDRVDENFLRQGNIKDVREWLMNIWGIGEWSAHLILIRGLGRMEELSEHEKTLLNCFKRFYGPEATEDQFRRVADSYGDFKGYWAYYLRAAC</sequence>
<evidence type="ECO:0000256" key="3">
    <source>
        <dbReference type="ARBA" id="ARBA00023204"/>
    </source>
</evidence>
<organism evidence="5 6">
    <name type="scientific">Methanosarcina acetivorans</name>
    <dbReference type="NCBI Taxonomy" id="2214"/>
    <lineage>
        <taxon>Archaea</taxon>
        <taxon>Methanobacteriati</taxon>
        <taxon>Methanobacteriota</taxon>
        <taxon>Stenosarchaea group</taxon>
        <taxon>Methanomicrobia</taxon>
        <taxon>Methanosarcinales</taxon>
        <taxon>Methanosarcinaceae</taxon>
        <taxon>Methanosarcina</taxon>
    </lineage>
</organism>
<protein>
    <submittedName>
        <fullName evidence="5">DNA-3-methyladenine glycosylase 2 family protein</fullName>
    </submittedName>
</protein>
<dbReference type="GO" id="GO:0032131">
    <property type="term" value="F:alkylated DNA binding"/>
    <property type="evidence" value="ECO:0007669"/>
    <property type="project" value="TreeGrafter"/>
</dbReference>